<keyword evidence="5" id="KW-0560">Oxidoreductase</keyword>
<dbReference type="CDD" id="cd02932">
    <property type="entry name" value="OYE_YqiM_FMN"/>
    <property type="match status" value="1"/>
</dbReference>
<keyword evidence="3" id="KW-0288">FMN</keyword>
<evidence type="ECO:0000256" key="4">
    <source>
        <dbReference type="ARBA" id="ARBA00022857"/>
    </source>
</evidence>
<evidence type="ECO:0000256" key="1">
    <source>
        <dbReference type="ARBA" id="ARBA00001917"/>
    </source>
</evidence>
<comment type="caution">
    <text evidence="8">The sequence shown here is derived from an EMBL/GenBank/DDBJ whole genome shotgun (WGS) entry which is preliminary data.</text>
</comment>
<dbReference type="PANTHER" id="PTHR43303">
    <property type="entry name" value="NADPH DEHYDROGENASE C23G7.10C-RELATED"/>
    <property type="match status" value="1"/>
</dbReference>
<name>A0A5S5CW17_9ACTN</name>
<feature type="region of interest" description="Disordered" evidence="6">
    <location>
        <begin position="111"/>
        <end position="137"/>
    </location>
</feature>
<dbReference type="Proteomes" id="UP000322499">
    <property type="component" value="Unassembled WGS sequence"/>
</dbReference>
<dbReference type="InterPro" id="IPR044152">
    <property type="entry name" value="YqjM-like"/>
</dbReference>
<feature type="domain" description="NADH:flavin oxidoreductase/NADH oxidase N-terminal" evidence="7">
    <location>
        <begin position="6"/>
        <end position="342"/>
    </location>
</feature>
<evidence type="ECO:0000256" key="6">
    <source>
        <dbReference type="SAM" id="MobiDB-lite"/>
    </source>
</evidence>
<organism evidence="8 9">
    <name type="scientific">Blastococcus xanthinilyticus</name>
    <dbReference type="NCBI Taxonomy" id="1564164"/>
    <lineage>
        <taxon>Bacteria</taxon>
        <taxon>Bacillati</taxon>
        <taxon>Actinomycetota</taxon>
        <taxon>Actinomycetes</taxon>
        <taxon>Geodermatophilales</taxon>
        <taxon>Geodermatophilaceae</taxon>
        <taxon>Blastococcus</taxon>
    </lineage>
</organism>
<gene>
    <name evidence="8" type="ORF">BD833_105152</name>
</gene>
<dbReference type="Pfam" id="PF00724">
    <property type="entry name" value="Oxidored_FMN"/>
    <property type="match status" value="1"/>
</dbReference>
<comment type="cofactor">
    <cofactor evidence="1">
        <name>FMN</name>
        <dbReference type="ChEBI" id="CHEBI:58210"/>
    </cofactor>
</comment>
<keyword evidence="2" id="KW-0285">Flavoprotein</keyword>
<dbReference type="InterPro" id="IPR001155">
    <property type="entry name" value="OxRdtase_FMN_N"/>
</dbReference>
<accession>A0A5S5CW17</accession>
<dbReference type="Gene3D" id="3.20.20.70">
    <property type="entry name" value="Aldolase class I"/>
    <property type="match status" value="1"/>
</dbReference>
<dbReference type="PANTHER" id="PTHR43303:SF4">
    <property type="entry name" value="NADPH DEHYDROGENASE C23G7.10C-RELATED"/>
    <property type="match status" value="1"/>
</dbReference>
<dbReference type="InterPro" id="IPR013785">
    <property type="entry name" value="Aldolase_TIM"/>
</dbReference>
<keyword evidence="4" id="KW-0521">NADP</keyword>
<keyword evidence="9" id="KW-1185">Reference proteome</keyword>
<evidence type="ECO:0000313" key="8">
    <source>
        <dbReference type="EMBL" id="TYP87977.1"/>
    </source>
</evidence>
<evidence type="ECO:0000256" key="3">
    <source>
        <dbReference type="ARBA" id="ARBA00022643"/>
    </source>
</evidence>
<evidence type="ECO:0000259" key="7">
    <source>
        <dbReference type="Pfam" id="PF00724"/>
    </source>
</evidence>
<sequence length="409" mass="42978">MDTPTLVAPLRLRGVTLRNRLVVAPMCQYSVTDGFVGDYHLVHLGRFALGGFGLVVVEATGVTPEGRISHGDVGLWSDEHVPGLARVVDFLHAEGAAAGIQLAHAGAKASSRRPWDGGGPVTAANARPGEAPWPTVSASAVPAGEGWPAPTALSAEGLAEVRDAFVAAAGRADAAGFDVVELHAAHGYLLHQFLSPLTNRRDDGYGGSRPERMRFPLEVVDAVRAVWPAEKPLLVRVSAVDGTRDGITLEDTVAFARELAARGIDAVDVSGGGIGGGWDHPIGYGYRVPFAATLRTEAGIPTMAVGLIVDPRQAEAVVADGHADLVALAREAQDDPNFAVHAIRELTGGHDAYPVQAGPRLASRDRLLDRLGPWTGPDPVQTDDPRSPQPSPARRGPLDGGRRSWSPRP</sequence>
<evidence type="ECO:0000256" key="5">
    <source>
        <dbReference type="ARBA" id="ARBA00023002"/>
    </source>
</evidence>
<dbReference type="GO" id="GO:0010181">
    <property type="term" value="F:FMN binding"/>
    <property type="evidence" value="ECO:0007669"/>
    <property type="project" value="InterPro"/>
</dbReference>
<feature type="region of interest" description="Disordered" evidence="6">
    <location>
        <begin position="368"/>
        <end position="409"/>
    </location>
</feature>
<evidence type="ECO:0000313" key="9">
    <source>
        <dbReference type="Proteomes" id="UP000322499"/>
    </source>
</evidence>
<dbReference type="RefSeq" id="WP_243737562.1">
    <property type="nucleotide sequence ID" value="NZ_VNHW01000005.1"/>
</dbReference>
<protein>
    <submittedName>
        <fullName evidence="8">2,4-dienoyl-CoA reductase-like NADH-dependent reductase (Old Yellow Enzyme family)</fullName>
    </submittedName>
</protein>
<dbReference type="GO" id="GO:0050661">
    <property type="term" value="F:NADP binding"/>
    <property type="evidence" value="ECO:0007669"/>
    <property type="project" value="InterPro"/>
</dbReference>
<dbReference type="GO" id="GO:0003959">
    <property type="term" value="F:NADPH dehydrogenase activity"/>
    <property type="evidence" value="ECO:0007669"/>
    <property type="project" value="InterPro"/>
</dbReference>
<reference evidence="8 9" key="1">
    <citation type="submission" date="2019-07" db="EMBL/GenBank/DDBJ databases">
        <title>Genomic Encyclopedia of Archaeal and Bacterial Type Strains, Phase II (KMG-II): from individual species to whole genera.</title>
        <authorList>
            <person name="Goeker M."/>
        </authorList>
    </citation>
    <scope>NUCLEOTIDE SEQUENCE [LARGE SCALE GENOMIC DNA]</scope>
    <source>
        <strain evidence="8 9">DSM 46842</strain>
    </source>
</reference>
<proteinExistence type="predicted"/>
<dbReference type="AlphaFoldDB" id="A0A5S5CW17"/>
<dbReference type="SUPFAM" id="SSF51395">
    <property type="entry name" value="FMN-linked oxidoreductases"/>
    <property type="match status" value="1"/>
</dbReference>
<dbReference type="EMBL" id="VNHW01000005">
    <property type="protein sequence ID" value="TYP87977.1"/>
    <property type="molecule type" value="Genomic_DNA"/>
</dbReference>
<evidence type="ECO:0000256" key="2">
    <source>
        <dbReference type="ARBA" id="ARBA00022630"/>
    </source>
</evidence>